<gene>
    <name evidence="2" type="ORF">C5B42_02980</name>
</gene>
<dbReference type="EMBL" id="PSRQ01000032">
    <property type="protein sequence ID" value="PWU23491.1"/>
    <property type="molecule type" value="Genomic_DNA"/>
</dbReference>
<keyword evidence="1" id="KW-1133">Transmembrane helix</keyword>
<keyword evidence="1" id="KW-0472">Membrane</keyword>
<evidence type="ECO:0008006" key="4">
    <source>
        <dbReference type="Google" id="ProtNLM"/>
    </source>
</evidence>
<protein>
    <recommendedName>
        <fullName evidence="4">DUF5673 domain-containing protein</fullName>
    </recommendedName>
</protein>
<accession>A0A317JP06</accession>
<keyword evidence="1" id="KW-0812">Transmembrane</keyword>
<dbReference type="AlphaFoldDB" id="A0A317JP06"/>
<reference evidence="2 3" key="1">
    <citation type="submission" date="2018-02" db="EMBL/GenBank/DDBJ databases">
        <title>Genomic Reconstructions from Amazon Rainforest and Pasture Soil Reveal Novel Insights into the Physiology of Candidate Phyla in Tropical Sites.</title>
        <authorList>
            <person name="Kroeger M.E."/>
            <person name="Delmont T."/>
            <person name="Eren A.M."/>
            <person name="Guo J."/>
            <person name="Meyer K.M."/>
            <person name="Khan K."/>
            <person name="Rodrigues J.L.M."/>
            <person name="Bohannan B.J.M."/>
            <person name="Tringe S."/>
            <person name="Borges C.D."/>
            <person name="Tiedje J."/>
            <person name="Tsai S.M."/>
            <person name="Nusslein K."/>
        </authorList>
    </citation>
    <scope>NUCLEOTIDE SEQUENCE [LARGE SCALE GENOMIC DNA]</scope>
    <source>
        <strain evidence="2">Amazon FNV 2010 28 9</strain>
    </source>
</reference>
<organism evidence="2 3">
    <name type="scientific">Candidatus Cerribacteria bacterium 'Amazon FNV 2010 28 9'</name>
    <dbReference type="NCBI Taxonomy" id="2081795"/>
    <lineage>
        <taxon>Bacteria</taxon>
        <taxon>Candidatus Cerribacteria</taxon>
    </lineage>
</organism>
<sequence length="163" mass="19003">MLVSWQAASRPFKKRDREFYTTIAIIVFLLTLILFFAGQFLLIAVLISLAFVTYVLNSVPPEPVHNAVTTFGIRTGDQLFYWQELGRFWFGEQYKSQLLYIETARAFPAQLILIIDGVDQENLKKILLKYTVHEKPKATWLDNAANWMQEKFPLEKEEKPSQK</sequence>
<evidence type="ECO:0000256" key="1">
    <source>
        <dbReference type="SAM" id="Phobius"/>
    </source>
</evidence>
<dbReference type="Proteomes" id="UP000246104">
    <property type="component" value="Unassembled WGS sequence"/>
</dbReference>
<evidence type="ECO:0000313" key="3">
    <source>
        <dbReference type="Proteomes" id="UP000246104"/>
    </source>
</evidence>
<feature type="transmembrane region" description="Helical" evidence="1">
    <location>
        <begin position="23"/>
        <end position="56"/>
    </location>
</feature>
<proteinExistence type="predicted"/>
<name>A0A317JP06_9BACT</name>
<comment type="caution">
    <text evidence="2">The sequence shown here is derived from an EMBL/GenBank/DDBJ whole genome shotgun (WGS) entry which is preliminary data.</text>
</comment>
<evidence type="ECO:0000313" key="2">
    <source>
        <dbReference type="EMBL" id="PWU23491.1"/>
    </source>
</evidence>